<dbReference type="GO" id="GO:0003905">
    <property type="term" value="F:alkylbase DNA N-glycosylase activity"/>
    <property type="evidence" value="ECO:0007669"/>
    <property type="project" value="InterPro"/>
</dbReference>
<evidence type="ECO:0000256" key="4">
    <source>
        <dbReference type="ARBA" id="ARBA00023204"/>
    </source>
</evidence>
<dbReference type="STRING" id="167539.Pro_0263"/>
<dbReference type="GO" id="GO:0003677">
    <property type="term" value="F:DNA binding"/>
    <property type="evidence" value="ECO:0007669"/>
    <property type="project" value="InterPro"/>
</dbReference>
<evidence type="ECO:0000256" key="1">
    <source>
        <dbReference type="ARBA" id="ARBA00009232"/>
    </source>
</evidence>
<organism evidence="6 7">
    <name type="scientific">Prochlorococcus marinus (strain SARG / CCMP1375 / SS120)</name>
    <dbReference type="NCBI Taxonomy" id="167539"/>
    <lineage>
        <taxon>Bacteria</taxon>
        <taxon>Bacillati</taxon>
        <taxon>Cyanobacteriota</taxon>
        <taxon>Cyanophyceae</taxon>
        <taxon>Synechococcales</taxon>
        <taxon>Prochlorococcaceae</taxon>
        <taxon>Prochlorococcus</taxon>
    </lineage>
</organism>
<dbReference type="EC" id="3.2.2.-" evidence="5"/>
<dbReference type="HOGENOM" id="CLU_060471_4_0_3"/>
<dbReference type="PATRIC" id="fig|167539.5.peg.271"/>
<accession>Q7VDV5</accession>
<dbReference type="NCBIfam" id="TIGR00567">
    <property type="entry name" value="3mg"/>
    <property type="match status" value="1"/>
</dbReference>
<dbReference type="Pfam" id="PF02245">
    <property type="entry name" value="Pur_DNA_glyco"/>
    <property type="match status" value="1"/>
</dbReference>
<dbReference type="PANTHER" id="PTHR10429:SF0">
    <property type="entry name" value="DNA-3-METHYLADENINE GLYCOSYLASE"/>
    <property type="match status" value="1"/>
</dbReference>
<dbReference type="Gene3D" id="3.10.300.10">
    <property type="entry name" value="Methylpurine-DNA glycosylase (MPG)"/>
    <property type="match status" value="1"/>
</dbReference>
<dbReference type="eggNOG" id="COG2094">
    <property type="taxonomic scope" value="Bacteria"/>
</dbReference>
<evidence type="ECO:0000256" key="3">
    <source>
        <dbReference type="ARBA" id="ARBA00022801"/>
    </source>
</evidence>
<dbReference type="GO" id="GO:0006284">
    <property type="term" value="P:base-excision repair"/>
    <property type="evidence" value="ECO:0007669"/>
    <property type="project" value="InterPro"/>
</dbReference>
<sequence>MLDKKTWPYQFQKHQIAISSLPINFFCRPSEEVAPDLIGCLLVKRESNKKLLWGAIVETEAYSQSEPACHGFTRKTSKNKTLFGNPGRLYVYLTYGSYYCVNIVTHKKDYANGVLLRAIAIPNENERIAAGPGLLANRFGLNRSHDNSLISVENGLWIDKGLSGSKMNSIIQTKRIGISKAKDLPWRWYLQNSRSVSKRAKGDRCPSLLDAWKPSSKEGP</sequence>
<protein>
    <recommendedName>
        <fullName evidence="5">Putative 3-methyladenine DNA glycosylase</fullName>
        <ecNumber evidence="5">3.2.2.-</ecNumber>
    </recommendedName>
</protein>
<dbReference type="CDD" id="cd00540">
    <property type="entry name" value="AAG"/>
    <property type="match status" value="1"/>
</dbReference>
<dbReference type="InterPro" id="IPR036995">
    <property type="entry name" value="MPG_sf"/>
</dbReference>
<dbReference type="PANTHER" id="PTHR10429">
    <property type="entry name" value="DNA-3-METHYLADENINE GLYCOSYLASE"/>
    <property type="match status" value="1"/>
</dbReference>
<dbReference type="SUPFAM" id="SSF50486">
    <property type="entry name" value="FMT C-terminal domain-like"/>
    <property type="match status" value="1"/>
</dbReference>
<dbReference type="AlphaFoldDB" id="Q7VDV5"/>
<dbReference type="EMBL" id="AE017126">
    <property type="protein sequence ID" value="AAP99309.1"/>
    <property type="molecule type" value="Genomic_DNA"/>
</dbReference>
<comment type="similarity">
    <text evidence="1 5">Belongs to the DNA glycosylase MPG family.</text>
</comment>
<dbReference type="InterPro" id="IPR003180">
    <property type="entry name" value="MPG"/>
</dbReference>
<dbReference type="HAMAP" id="MF_00527">
    <property type="entry name" value="3MGH"/>
    <property type="match status" value="1"/>
</dbReference>
<dbReference type="EnsemblBacteria" id="AAP99309">
    <property type="protein sequence ID" value="AAP99309"/>
    <property type="gene ID" value="Pro_0263"/>
</dbReference>
<evidence type="ECO:0000256" key="5">
    <source>
        <dbReference type="HAMAP-Rule" id="MF_00527"/>
    </source>
</evidence>
<keyword evidence="4 5" id="KW-0234">DNA repair</keyword>
<proteinExistence type="inferred from homology"/>
<reference evidence="6 7" key="1">
    <citation type="journal article" date="2003" name="Proc. Natl. Acad. Sci. U.S.A.">
        <title>Genome sequence of the cyanobacterium Prochlorococcus marinus SS120, a nearly minimal oxyphototrophic genome.</title>
        <authorList>
            <person name="Dufresne A."/>
            <person name="Salanoubat M."/>
            <person name="Partensky F."/>
            <person name="Artiguenave F."/>
            <person name="Axmann I.M."/>
            <person name="Barbe V."/>
            <person name="Duprat S."/>
            <person name="Galperin M.Y."/>
            <person name="Koonin E.V."/>
            <person name="Le Gall F."/>
            <person name="Makarova K.S."/>
            <person name="Ostrowski M."/>
            <person name="Oztas S."/>
            <person name="Robert C."/>
            <person name="Rogozin I.B."/>
            <person name="Scanlan D.J."/>
            <person name="Tandeau de Marsac N."/>
            <person name="Weissenbach J."/>
            <person name="Wincker P."/>
            <person name="Wolf Y.I."/>
            <person name="Hess W.R."/>
        </authorList>
    </citation>
    <scope>NUCLEOTIDE SEQUENCE [LARGE SCALE GENOMIC DNA]</scope>
    <source>
        <strain evidence="7">SARG / CCMP1375 / SS120</strain>
    </source>
</reference>
<evidence type="ECO:0000313" key="6">
    <source>
        <dbReference type="EMBL" id="AAP99309.1"/>
    </source>
</evidence>
<dbReference type="OrthoDB" id="9794313at2"/>
<dbReference type="Proteomes" id="UP000001420">
    <property type="component" value="Chromosome"/>
</dbReference>
<gene>
    <name evidence="6" type="primary">mpg</name>
    <name evidence="6" type="ordered locus">Pro_0263</name>
</gene>
<dbReference type="InterPro" id="IPR011034">
    <property type="entry name" value="Formyl_transferase-like_C_sf"/>
</dbReference>
<name>Q7VDV5_PROMA</name>
<evidence type="ECO:0000256" key="2">
    <source>
        <dbReference type="ARBA" id="ARBA00022763"/>
    </source>
</evidence>
<dbReference type="KEGG" id="pma:Pro_0263"/>
<keyword evidence="7" id="KW-1185">Reference proteome</keyword>
<evidence type="ECO:0000313" key="7">
    <source>
        <dbReference type="Proteomes" id="UP000001420"/>
    </source>
</evidence>
<keyword evidence="2 5" id="KW-0227">DNA damage</keyword>
<keyword evidence="3 5" id="KW-0378">Hydrolase</keyword>